<reference evidence="4" key="1">
    <citation type="submission" date="2017-10" db="EMBL/GenBank/DDBJ databases">
        <title>Rapid genome shrinkage in a self-fertile nematode reveals novel sperm competition proteins.</title>
        <authorList>
            <person name="Yin D."/>
            <person name="Schwarz E.M."/>
            <person name="Thomas C.G."/>
            <person name="Felde R.L."/>
            <person name="Korf I.F."/>
            <person name="Cutter A.D."/>
            <person name="Schartner C.M."/>
            <person name="Ralston E.J."/>
            <person name="Meyer B.J."/>
            <person name="Haag E.S."/>
        </authorList>
    </citation>
    <scope>NUCLEOTIDE SEQUENCE [LARGE SCALE GENOMIC DNA]</scope>
    <source>
        <strain evidence="4">JU1422</strain>
    </source>
</reference>
<evidence type="ECO:0000256" key="1">
    <source>
        <dbReference type="ARBA" id="ARBA00009431"/>
    </source>
</evidence>
<protein>
    <recommendedName>
        <fullName evidence="2">Carboxypeptidase</fullName>
        <ecNumber evidence="2">3.4.16.-</ecNumber>
    </recommendedName>
</protein>
<dbReference type="Gene3D" id="3.40.50.12670">
    <property type="match status" value="1"/>
</dbReference>
<gene>
    <name evidence="3" type="primary">Cni-F32A5.3</name>
    <name evidence="3" type="synonym">Cnig_chr_II.g5310</name>
    <name evidence="3" type="ORF">B9Z55_005310</name>
</gene>
<dbReference type="PROSITE" id="PS00131">
    <property type="entry name" value="CARBOXYPEPT_SER_SER"/>
    <property type="match status" value="1"/>
</dbReference>
<keyword evidence="4" id="KW-1185">Reference proteome</keyword>
<dbReference type="SUPFAM" id="SSF53474">
    <property type="entry name" value="alpha/beta-Hydrolases"/>
    <property type="match status" value="1"/>
</dbReference>
<dbReference type="STRING" id="1611254.A0A2G5V0A3"/>
<proteinExistence type="inferred from homology"/>
<dbReference type="InterPro" id="IPR018202">
    <property type="entry name" value="Ser_caboxypep_ser_AS"/>
</dbReference>
<evidence type="ECO:0000313" key="4">
    <source>
        <dbReference type="Proteomes" id="UP000230233"/>
    </source>
</evidence>
<dbReference type="AlphaFoldDB" id="A0A2G5V0A3"/>
<dbReference type="FunFam" id="3.40.50.12670:FF:000002">
    <property type="entry name" value="Carboxypeptidase"/>
    <property type="match status" value="1"/>
</dbReference>
<name>A0A2G5V0A3_9PELO</name>
<evidence type="ECO:0000313" key="3">
    <source>
        <dbReference type="EMBL" id="PIC45213.1"/>
    </source>
</evidence>
<dbReference type="Proteomes" id="UP000230233">
    <property type="component" value="Chromosome II"/>
</dbReference>
<keyword evidence="2" id="KW-0121">Carboxypeptidase</keyword>
<dbReference type="Pfam" id="PF00450">
    <property type="entry name" value="Peptidase_S10"/>
    <property type="match status" value="1"/>
</dbReference>
<sequence>MRAEKTFESPASNRKFSTEYSVDLQRSSSEDYEVYDAYNLYEVYDVYDVSRSFNNDVHCKKEFYEVYDGYDTYEFLDSTDFNYGIGCNFEVYDVLDVYDVYEVYEVSDDYSFRTQMHSKTKLPAIMRFLVIIFRMFRSLLGVACLLATVSCQQENDLIKDLPGLLFKANFKSYSGYVDANVNGTWKMHYMLTESRSNPDTDPLLVWFNGGPGCSSLGGLFEELGPFYVNFDGETLYENPYAWNAKANVLYLESPIGVGYSYDTTTPGYFQANDDQSAGQNLLALTNFFKVAQPKYANRTFYLSGESYAGIYIPMLTDLIVQGINNGSFPNTNFQGSAIGNGFMNVKGLLNALALWSAYHGRVSVQDWQKIKNDCANNADMDNFDFSKYTNTSNKIDYVGDGSHCGNLIQPLISQNADNTEGFDQYNFYQECYDKSVFQAPPPAASGKRVKRSALAGVSAVHKQYQQLGSFKGTSNLAQNTATLVNRFSNDNQFGYFCWNEDAVGKYLNSDKVQNALNIPQAWKDQKNGWEDCRDSIYQNYTLKYDTTNQFFKNIITNLKTNFRFLIYNGDVDTVCNYLGDAKHIAQVAAENGLNTLSPRTPWYYSDNQQLAGFVQSYSGKNANGATIIIDVLTVKGAGHMVPYDRAGPSVQMISNFVWAANNAFINYTSQANFNPNIQLSEMVGSSTTISFMFAVSVVLLKLIL</sequence>
<dbReference type="Gene3D" id="3.40.50.1820">
    <property type="entry name" value="alpha/beta hydrolase"/>
    <property type="match status" value="1"/>
</dbReference>
<dbReference type="OrthoDB" id="443318at2759"/>
<accession>A0A2G5V0A3</accession>
<dbReference type="GO" id="GO:0006508">
    <property type="term" value="P:proteolysis"/>
    <property type="evidence" value="ECO:0007669"/>
    <property type="project" value="UniProtKB-KW"/>
</dbReference>
<keyword evidence="2" id="KW-0378">Hydrolase</keyword>
<dbReference type="GO" id="GO:0004185">
    <property type="term" value="F:serine-type carboxypeptidase activity"/>
    <property type="evidence" value="ECO:0007669"/>
    <property type="project" value="UniProtKB-UniRule"/>
</dbReference>
<dbReference type="InterPro" id="IPR001563">
    <property type="entry name" value="Peptidase_S10"/>
</dbReference>
<keyword evidence="2" id="KW-0645">Protease</keyword>
<dbReference type="PANTHER" id="PTHR11802:SF70">
    <property type="entry name" value="SERINE CARBOXYPEPTIDASE CTSA-3.1"/>
    <property type="match status" value="1"/>
</dbReference>
<dbReference type="EMBL" id="PDUG01000002">
    <property type="protein sequence ID" value="PIC45213.1"/>
    <property type="molecule type" value="Genomic_DNA"/>
</dbReference>
<evidence type="ECO:0000256" key="2">
    <source>
        <dbReference type="RuleBase" id="RU361156"/>
    </source>
</evidence>
<organism evidence="3 4">
    <name type="scientific">Caenorhabditis nigoni</name>
    <dbReference type="NCBI Taxonomy" id="1611254"/>
    <lineage>
        <taxon>Eukaryota</taxon>
        <taxon>Metazoa</taxon>
        <taxon>Ecdysozoa</taxon>
        <taxon>Nematoda</taxon>
        <taxon>Chromadorea</taxon>
        <taxon>Rhabditida</taxon>
        <taxon>Rhabditina</taxon>
        <taxon>Rhabditomorpha</taxon>
        <taxon>Rhabditoidea</taxon>
        <taxon>Rhabditidae</taxon>
        <taxon>Peloderinae</taxon>
        <taxon>Caenorhabditis</taxon>
    </lineage>
</organism>
<dbReference type="EC" id="3.4.16.-" evidence="2"/>
<dbReference type="InterPro" id="IPR033124">
    <property type="entry name" value="Ser_caboxypep_his_AS"/>
</dbReference>
<comment type="similarity">
    <text evidence="1 2">Belongs to the peptidase S10 family.</text>
</comment>
<dbReference type="InterPro" id="IPR029058">
    <property type="entry name" value="AB_hydrolase_fold"/>
</dbReference>
<dbReference type="PRINTS" id="PR00724">
    <property type="entry name" value="CRBOXYPTASEC"/>
</dbReference>
<comment type="caution">
    <text evidence="3">The sequence shown here is derived from an EMBL/GenBank/DDBJ whole genome shotgun (WGS) entry which is preliminary data.</text>
</comment>
<dbReference type="PANTHER" id="PTHR11802">
    <property type="entry name" value="SERINE PROTEASE FAMILY S10 SERINE CARBOXYPEPTIDASE"/>
    <property type="match status" value="1"/>
</dbReference>
<dbReference type="PROSITE" id="PS00560">
    <property type="entry name" value="CARBOXYPEPT_SER_HIS"/>
    <property type="match status" value="1"/>
</dbReference>